<dbReference type="AlphaFoldDB" id="A0A9N8HHU3"/>
<evidence type="ECO:0000259" key="2">
    <source>
        <dbReference type="Pfam" id="PF20710"/>
    </source>
</evidence>
<organism evidence="3 4">
    <name type="scientific">Seminavis robusta</name>
    <dbReference type="NCBI Taxonomy" id="568900"/>
    <lineage>
        <taxon>Eukaryota</taxon>
        <taxon>Sar</taxon>
        <taxon>Stramenopiles</taxon>
        <taxon>Ochrophyta</taxon>
        <taxon>Bacillariophyta</taxon>
        <taxon>Bacillariophyceae</taxon>
        <taxon>Bacillariophycidae</taxon>
        <taxon>Naviculales</taxon>
        <taxon>Naviculaceae</taxon>
        <taxon>Seminavis</taxon>
    </lineage>
</organism>
<sequence length="282" mass="31178">MSSLSQHKPALADNFKPGHYDVVVGKGKKFYTHKGNVMLRDLVASMLGEYSKATSKAGKSDIISSVVKRINAIGNFVRREPAAGKWIYAEDRLCREKCSQTFRDALCDIYRSSSVAKKNRRRREQEEMSQESSSPLPMKKKMRLMEPSPVVPPIPSDFFNFETDLIFSAAPTGTGTSLPPPKEDNLVTVLSDLLNLPSVDEDSSNPFEPTPFMPSAKDIENSLALVADDIFNDNFFETTVAFSSNPENGEMDNFTTFGTTTNDFQSAQCRVVSPNFAAAYAA</sequence>
<name>A0A9N8HHU3_9STRA</name>
<dbReference type="Pfam" id="PF20710">
    <property type="entry name" value="DUF6824"/>
    <property type="match status" value="1"/>
</dbReference>
<evidence type="ECO:0000313" key="3">
    <source>
        <dbReference type="EMBL" id="CAB9514526.1"/>
    </source>
</evidence>
<feature type="domain" description="DUF6824" evidence="2">
    <location>
        <begin position="21"/>
        <end position="104"/>
    </location>
</feature>
<evidence type="ECO:0000313" key="4">
    <source>
        <dbReference type="Proteomes" id="UP001153069"/>
    </source>
</evidence>
<feature type="region of interest" description="Disordered" evidence="1">
    <location>
        <begin position="117"/>
        <end position="138"/>
    </location>
</feature>
<protein>
    <submittedName>
        <fullName evidence="3">Nitrilase family, member 2</fullName>
    </submittedName>
</protein>
<comment type="caution">
    <text evidence="3">The sequence shown here is derived from an EMBL/GenBank/DDBJ whole genome shotgun (WGS) entry which is preliminary data.</text>
</comment>
<evidence type="ECO:0000256" key="1">
    <source>
        <dbReference type="SAM" id="MobiDB-lite"/>
    </source>
</evidence>
<dbReference type="InterPro" id="IPR049227">
    <property type="entry name" value="DUF6824"/>
</dbReference>
<accession>A0A9N8HHU3</accession>
<proteinExistence type="predicted"/>
<dbReference type="EMBL" id="CAICTM010000657">
    <property type="protein sequence ID" value="CAB9514526.1"/>
    <property type="molecule type" value="Genomic_DNA"/>
</dbReference>
<gene>
    <name evidence="3" type="ORF">SEMRO_658_G182810.1</name>
</gene>
<dbReference type="OrthoDB" id="48019at2759"/>
<dbReference type="Proteomes" id="UP001153069">
    <property type="component" value="Unassembled WGS sequence"/>
</dbReference>
<reference evidence="3" key="1">
    <citation type="submission" date="2020-06" db="EMBL/GenBank/DDBJ databases">
        <authorList>
            <consortium name="Plant Systems Biology data submission"/>
        </authorList>
    </citation>
    <scope>NUCLEOTIDE SEQUENCE</scope>
    <source>
        <strain evidence="3">D6</strain>
    </source>
</reference>
<keyword evidence="4" id="KW-1185">Reference proteome</keyword>